<dbReference type="OrthoDB" id="4156126at2759"/>
<feature type="compositionally biased region" description="Basic and acidic residues" evidence="1">
    <location>
        <begin position="336"/>
        <end position="346"/>
    </location>
</feature>
<name>A0A423X557_9PEZI</name>
<dbReference type="EMBL" id="LKEB01000027">
    <property type="protein sequence ID" value="ROW10889.1"/>
    <property type="molecule type" value="Genomic_DNA"/>
</dbReference>
<comment type="caution">
    <text evidence="2">The sequence shown here is derived from an EMBL/GenBank/DDBJ whole genome shotgun (WGS) entry which is preliminary data.</text>
</comment>
<feature type="region of interest" description="Disordered" evidence="1">
    <location>
        <begin position="504"/>
        <end position="526"/>
    </location>
</feature>
<feature type="region of interest" description="Disordered" evidence="1">
    <location>
        <begin position="329"/>
        <end position="381"/>
    </location>
</feature>
<keyword evidence="3" id="KW-1185">Reference proteome</keyword>
<sequence length="649" mass="71545">MSLTSLSGGYGYGYAPSRTPRLPPTPKKPIFYDYSEVFEDVTEPPPVCPIAPIPKRVSNPYRPVNNHSDFDTRPEGMDEAQHEFVAYLQEATLSELHGGSGNHEDEEEEPQSHFCQENNIVQDAARLSAVEHESNLDPTSRGAVHVVDFGASTPRTDSREKEADAENCFGALGLTREVATTEVASDSSTPSDPPEPDTPAFTTAVPSRDLVRCSEDSRFDINGQDHLSAHVVDAFDKRTEERLCSSTTAQSDPLNSRRPDAIATLPYVASNRCRDSRLYSLGSGLSDLASFVNQVDRHFQTPGLKDPDGPSAEVRHDDAQCEARALSTIGPLDIGDGQRKTHEHHLLQGAKESSHPPRTSSLRHYRRQQAELEPNTRTDEAQQYQVVATRSGPTMVPQPISPAKLLRVKNSIPQLMKALPPLPAPAPESPFGPTVVPMEFEPFELSRLTDARSTLSDEIVHKSRGKEAPQGYDPYVFDRKACKPKLKLRHAASFAHERSRDLRHGYTNHGRGYSDKRPATATEYSTAPVKRRLPIKVSRPTLRSLPSEDTGTVKRRPCFQKSSTFSEFVSSQPVDLFSSSAETTENREAPPTEQINTEIGGVPTLEFTRVAKIQKTFVDYSGARASSLDAHMNSLRVPTANNEAFAEAT</sequence>
<dbReference type="InParanoid" id="A0A423X557"/>
<accession>A0A423X557</accession>
<dbReference type="STRING" id="1230097.A0A423X557"/>
<feature type="region of interest" description="Disordered" evidence="1">
    <location>
        <begin position="181"/>
        <end position="203"/>
    </location>
</feature>
<dbReference type="Proteomes" id="UP000285146">
    <property type="component" value="Unassembled WGS sequence"/>
</dbReference>
<protein>
    <submittedName>
        <fullName evidence="2">Uncharacterized protein</fullName>
    </submittedName>
</protein>
<feature type="compositionally biased region" description="Basic and acidic residues" evidence="1">
    <location>
        <begin position="368"/>
        <end position="380"/>
    </location>
</feature>
<evidence type="ECO:0000313" key="3">
    <source>
        <dbReference type="Proteomes" id="UP000285146"/>
    </source>
</evidence>
<evidence type="ECO:0000256" key="1">
    <source>
        <dbReference type="SAM" id="MobiDB-lite"/>
    </source>
</evidence>
<organism evidence="2 3">
    <name type="scientific">Cytospora leucostoma</name>
    <dbReference type="NCBI Taxonomy" id="1230097"/>
    <lineage>
        <taxon>Eukaryota</taxon>
        <taxon>Fungi</taxon>
        <taxon>Dikarya</taxon>
        <taxon>Ascomycota</taxon>
        <taxon>Pezizomycotina</taxon>
        <taxon>Sordariomycetes</taxon>
        <taxon>Sordariomycetidae</taxon>
        <taxon>Diaporthales</taxon>
        <taxon>Cytosporaceae</taxon>
        <taxon>Cytospora</taxon>
    </lineage>
</organism>
<proteinExistence type="predicted"/>
<dbReference type="AlphaFoldDB" id="A0A423X557"/>
<gene>
    <name evidence="2" type="ORF">VPNG_05335</name>
</gene>
<reference evidence="2 3" key="1">
    <citation type="submission" date="2015-09" db="EMBL/GenBank/DDBJ databases">
        <title>Host preference determinants of Valsa canker pathogens revealed by comparative genomics.</title>
        <authorList>
            <person name="Yin Z."/>
            <person name="Huang L."/>
        </authorList>
    </citation>
    <scope>NUCLEOTIDE SEQUENCE [LARGE SCALE GENOMIC DNA]</scope>
    <source>
        <strain evidence="2 3">SXYLt</strain>
    </source>
</reference>
<feature type="region of interest" description="Disordered" evidence="1">
    <location>
        <begin position="1"/>
        <end position="26"/>
    </location>
</feature>
<evidence type="ECO:0000313" key="2">
    <source>
        <dbReference type="EMBL" id="ROW10889.1"/>
    </source>
</evidence>